<organism evidence="12 13">
    <name type="scientific">Crocosphaera watsonii WH 0003</name>
    <dbReference type="NCBI Taxonomy" id="423471"/>
    <lineage>
        <taxon>Bacteria</taxon>
        <taxon>Bacillati</taxon>
        <taxon>Cyanobacteriota</taxon>
        <taxon>Cyanophyceae</taxon>
        <taxon>Oscillatoriophycideae</taxon>
        <taxon>Chroococcales</taxon>
        <taxon>Aphanothecaceae</taxon>
        <taxon>Crocosphaera</taxon>
    </lineage>
</organism>
<dbReference type="PATRIC" id="fig|423471.3.peg.422"/>
<evidence type="ECO:0000256" key="4">
    <source>
        <dbReference type="ARBA" id="ARBA00022531"/>
    </source>
</evidence>
<dbReference type="Proteomes" id="UP000003477">
    <property type="component" value="Unassembled WGS sequence"/>
</dbReference>
<evidence type="ECO:0000256" key="11">
    <source>
        <dbReference type="ARBA" id="ARBA00023307"/>
    </source>
</evidence>
<keyword evidence="7" id="KW-0249">Electron transport</keyword>
<evidence type="ECO:0000313" key="12">
    <source>
        <dbReference type="EMBL" id="EHJ14876.1"/>
    </source>
</evidence>
<evidence type="ECO:0000256" key="9">
    <source>
        <dbReference type="ARBA" id="ARBA00023078"/>
    </source>
</evidence>
<dbReference type="EMBL" id="AESD01000077">
    <property type="protein sequence ID" value="EHJ14876.1"/>
    <property type="molecule type" value="Genomic_DNA"/>
</dbReference>
<name>G5IYV3_CROWT</name>
<dbReference type="SUPFAM" id="SSF46458">
    <property type="entry name" value="Globin-like"/>
    <property type="match status" value="1"/>
</dbReference>
<evidence type="ECO:0000256" key="8">
    <source>
        <dbReference type="ARBA" id="ARBA00022991"/>
    </source>
</evidence>
<gene>
    <name evidence="12" type="ORF">CWATWH0003_0456</name>
</gene>
<dbReference type="AlphaFoldDB" id="G5IYV3"/>
<evidence type="ECO:0000256" key="1">
    <source>
        <dbReference type="ARBA" id="ARBA00004170"/>
    </source>
</evidence>
<keyword evidence="4" id="KW-0602">Photosynthesis</keyword>
<dbReference type="GO" id="GO:0015979">
    <property type="term" value="P:photosynthesis"/>
    <property type="evidence" value="ECO:0007669"/>
    <property type="project" value="UniProtKB-KW"/>
</dbReference>
<evidence type="ECO:0000256" key="10">
    <source>
        <dbReference type="ARBA" id="ARBA00023136"/>
    </source>
</evidence>
<dbReference type="GO" id="GO:0030089">
    <property type="term" value="C:phycobilisome"/>
    <property type="evidence" value="ECO:0007669"/>
    <property type="project" value="UniProtKB-KW"/>
</dbReference>
<keyword evidence="9" id="KW-0793">Thylakoid</keyword>
<proteinExistence type="inferred from homology"/>
<keyword evidence="5" id="KW-0042">Antenna complex</keyword>
<dbReference type="PANTHER" id="PTHR34011">
    <property type="entry name" value="PHYCOBILISOME 32.1 KDA LINKER POLYPEPTIDE, PHYCOCYANIN-ASSOCIATED, ROD 2-RELATED"/>
    <property type="match status" value="1"/>
</dbReference>
<protein>
    <submittedName>
        <fullName evidence="12">Allophycocyanin alpha chain</fullName>
    </submittedName>
</protein>
<comment type="subcellular location">
    <subcellularLocation>
        <location evidence="1">Membrane</location>
        <topology evidence="1">Peripheral membrane protein</topology>
    </subcellularLocation>
</comment>
<keyword evidence="10" id="KW-0472">Membrane</keyword>
<evidence type="ECO:0000256" key="6">
    <source>
        <dbReference type="ARBA" id="ARBA00022738"/>
    </source>
</evidence>
<keyword evidence="3" id="KW-0813">Transport</keyword>
<comment type="caution">
    <text evidence="12">The sequence shown here is derived from an EMBL/GenBank/DDBJ whole genome shotgun (WGS) entry which is preliminary data.</text>
</comment>
<evidence type="ECO:0000256" key="7">
    <source>
        <dbReference type="ARBA" id="ARBA00022982"/>
    </source>
</evidence>
<dbReference type="CDD" id="cd12130">
    <property type="entry name" value="Apl"/>
    <property type="match status" value="1"/>
</dbReference>
<dbReference type="GeneID" id="88764388"/>
<keyword evidence="11" id="KW-0089">Bile pigment</keyword>
<comment type="similarity">
    <text evidence="2">Belongs to the phycobiliprotein family.</text>
</comment>
<dbReference type="PANTHER" id="PTHR34011:SF2">
    <property type="entry name" value="ALLOPHYCOCYANIN ALPHA CHAIN"/>
    <property type="match status" value="1"/>
</dbReference>
<keyword evidence="6" id="KW-0605">Phycobilisome</keyword>
<dbReference type="RefSeq" id="WP_007303510.1">
    <property type="nucleotide sequence ID" value="NZ_AESD01000077.1"/>
</dbReference>
<sequence>MSSQLSERAKQLIPKARIVSFNRWKSSHSDEVLQIFQQADDQGRYLTDEDLNNIKTLNTEQSSAVEKARFLRDNADLIVNYAREQVLATYPQITELGGGLYPPERAEACWRDFWHFLRCITYGIAGNSSQFTSLEGLQNMDLLYQELQVPLDAMICGLENLKIYSLQQFKPEQQQELTPYFDHLISHLKDFHRNPISDKI</sequence>
<reference evidence="12 13" key="1">
    <citation type="journal article" date="2011" name="Front. Microbiol.">
        <title>Two Strains of Crocosphaera watsonii with Highly Conserved Genomes are Distinguished by Strain-Specific Features.</title>
        <authorList>
            <person name="Bench S.R."/>
            <person name="Ilikchyan I.N."/>
            <person name="Tripp H.J."/>
            <person name="Zehr J.P."/>
        </authorList>
    </citation>
    <scope>NUCLEOTIDE SEQUENCE [LARGE SCALE GENOMIC DNA]</scope>
    <source>
        <strain evidence="12 13">WH 0003</strain>
    </source>
</reference>
<evidence type="ECO:0000313" key="13">
    <source>
        <dbReference type="Proteomes" id="UP000003477"/>
    </source>
</evidence>
<keyword evidence="8" id="KW-0157">Chromophore</keyword>
<evidence type="ECO:0000256" key="2">
    <source>
        <dbReference type="ARBA" id="ARBA00008182"/>
    </source>
</evidence>
<evidence type="ECO:0000256" key="5">
    <source>
        <dbReference type="ARBA" id="ARBA00022549"/>
    </source>
</evidence>
<dbReference type="InterPro" id="IPR012128">
    <property type="entry name" value="Phycobilisome_asu/bsu"/>
</dbReference>
<dbReference type="InterPro" id="IPR009050">
    <property type="entry name" value="Globin-like_sf"/>
</dbReference>
<evidence type="ECO:0000256" key="3">
    <source>
        <dbReference type="ARBA" id="ARBA00022448"/>
    </source>
</evidence>
<dbReference type="Gene3D" id="1.10.490.20">
    <property type="entry name" value="Phycocyanins"/>
    <property type="match status" value="1"/>
</dbReference>
<dbReference type="InterPro" id="IPR038719">
    <property type="entry name" value="Phycobilisome_asu/bsu_sf"/>
</dbReference>
<dbReference type="Pfam" id="PF00502">
    <property type="entry name" value="Phycobilisome"/>
    <property type="match status" value="1"/>
</dbReference>
<accession>G5IYV3</accession>